<proteinExistence type="predicted"/>
<dbReference type="GO" id="GO:0030313">
    <property type="term" value="C:cell envelope"/>
    <property type="evidence" value="ECO:0007669"/>
    <property type="project" value="UniProtKB-SubCell"/>
</dbReference>
<keyword evidence="2" id="KW-0201">Cytochrome c-type biogenesis</keyword>
<dbReference type="SUPFAM" id="SSF52833">
    <property type="entry name" value="Thioredoxin-like"/>
    <property type="match status" value="1"/>
</dbReference>
<dbReference type="RefSeq" id="WP_212188076.1">
    <property type="nucleotide sequence ID" value="NZ_JAGTAR010000001.1"/>
</dbReference>
<dbReference type="EMBL" id="JAGTAR010000001">
    <property type="protein sequence ID" value="MBR8534175.1"/>
    <property type="molecule type" value="Genomic_DNA"/>
</dbReference>
<evidence type="ECO:0000256" key="2">
    <source>
        <dbReference type="ARBA" id="ARBA00022748"/>
    </source>
</evidence>
<comment type="caution">
    <text evidence="6">The sequence shown here is derived from an EMBL/GenBank/DDBJ whole genome shotgun (WGS) entry which is preliminary data.</text>
</comment>
<sequence length="170" mass="19010">MKLRLLSAVMLILTAGVFVAWASSEEADKVNVGEVAPAFKLLTPNGEVNSESLKGKVVLINFFATWCPPCLKELPVLEEKVWEVYKDNEDFVLLVVGREHTSEDLAKFAKDKGFDLPFCPDVNREVFGKFATQSIPRNYIINKAGKIVYASKGYSPTEFDHMISVLKTHL</sequence>
<evidence type="ECO:0000256" key="1">
    <source>
        <dbReference type="ARBA" id="ARBA00004196"/>
    </source>
</evidence>
<accession>A0A941F1S1</accession>
<dbReference type="Gene3D" id="3.40.30.10">
    <property type="entry name" value="Glutaredoxin"/>
    <property type="match status" value="1"/>
</dbReference>
<organism evidence="6 7">
    <name type="scientific">Carboxylicivirga sediminis</name>
    <dbReference type="NCBI Taxonomy" id="2006564"/>
    <lineage>
        <taxon>Bacteria</taxon>
        <taxon>Pseudomonadati</taxon>
        <taxon>Bacteroidota</taxon>
        <taxon>Bacteroidia</taxon>
        <taxon>Marinilabiliales</taxon>
        <taxon>Marinilabiliaceae</taxon>
        <taxon>Carboxylicivirga</taxon>
    </lineage>
</organism>
<name>A0A941F1S1_9BACT</name>
<dbReference type="Proteomes" id="UP000679220">
    <property type="component" value="Unassembled WGS sequence"/>
</dbReference>
<dbReference type="PROSITE" id="PS51352">
    <property type="entry name" value="THIOREDOXIN_2"/>
    <property type="match status" value="1"/>
</dbReference>
<reference evidence="6" key="2">
    <citation type="submission" date="2021-04" db="EMBL/GenBank/DDBJ databases">
        <authorList>
            <person name="Zhang T."/>
            <person name="Zhang Y."/>
            <person name="Lu D."/>
            <person name="Zuo D."/>
            <person name="Du Z."/>
        </authorList>
    </citation>
    <scope>NUCLEOTIDE SEQUENCE</scope>
    <source>
        <strain evidence="6">JR1</strain>
    </source>
</reference>
<dbReference type="InterPro" id="IPR036249">
    <property type="entry name" value="Thioredoxin-like_sf"/>
</dbReference>
<feature type="chain" id="PRO_5037105655" evidence="4">
    <location>
        <begin position="23"/>
        <end position="170"/>
    </location>
</feature>
<feature type="signal peptide" evidence="4">
    <location>
        <begin position="1"/>
        <end position="22"/>
    </location>
</feature>
<evidence type="ECO:0000259" key="5">
    <source>
        <dbReference type="PROSITE" id="PS51352"/>
    </source>
</evidence>
<dbReference type="AlphaFoldDB" id="A0A941F1S1"/>
<evidence type="ECO:0000256" key="3">
    <source>
        <dbReference type="ARBA" id="ARBA00023284"/>
    </source>
</evidence>
<feature type="domain" description="Thioredoxin" evidence="5">
    <location>
        <begin position="30"/>
        <end position="170"/>
    </location>
</feature>
<comment type="subcellular location">
    <subcellularLocation>
        <location evidence="1">Cell envelope</location>
    </subcellularLocation>
</comment>
<dbReference type="InterPro" id="IPR050553">
    <property type="entry name" value="Thioredoxin_ResA/DsbE_sf"/>
</dbReference>
<dbReference type="PANTHER" id="PTHR42852">
    <property type="entry name" value="THIOL:DISULFIDE INTERCHANGE PROTEIN DSBE"/>
    <property type="match status" value="1"/>
</dbReference>
<dbReference type="GO" id="GO:0017004">
    <property type="term" value="P:cytochrome complex assembly"/>
    <property type="evidence" value="ECO:0007669"/>
    <property type="project" value="UniProtKB-KW"/>
</dbReference>
<gene>
    <name evidence="6" type="ORF">KDU71_01270</name>
</gene>
<keyword evidence="3" id="KW-0676">Redox-active center</keyword>
<dbReference type="PROSITE" id="PS00194">
    <property type="entry name" value="THIOREDOXIN_1"/>
    <property type="match status" value="1"/>
</dbReference>
<dbReference type="Pfam" id="PF08534">
    <property type="entry name" value="Redoxin"/>
    <property type="match status" value="1"/>
</dbReference>
<keyword evidence="4" id="KW-0732">Signal</keyword>
<dbReference type="GO" id="GO:0016491">
    <property type="term" value="F:oxidoreductase activity"/>
    <property type="evidence" value="ECO:0007669"/>
    <property type="project" value="InterPro"/>
</dbReference>
<evidence type="ECO:0000313" key="7">
    <source>
        <dbReference type="Proteomes" id="UP000679220"/>
    </source>
</evidence>
<keyword evidence="7" id="KW-1185">Reference proteome</keyword>
<protein>
    <submittedName>
        <fullName evidence="6">TlpA family protein disulfide reductase</fullName>
    </submittedName>
</protein>
<dbReference type="InterPro" id="IPR013740">
    <property type="entry name" value="Redoxin"/>
</dbReference>
<dbReference type="PANTHER" id="PTHR42852:SF17">
    <property type="entry name" value="THIOREDOXIN-LIKE PROTEIN HI_1115"/>
    <property type="match status" value="1"/>
</dbReference>
<evidence type="ECO:0000256" key="4">
    <source>
        <dbReference type="SAM" id="SignalP"/>
    </source>
</evidence>
<dbReference type="InterPro" id="IPR013766">
    <property type="entry name" value="Thioredoxin_domain"/>
</dbReference>
<dbReference type="InterPro" id="IPR017937">
    <property type="entry name" value="Thioredoxin_CS"/>
</dbReference>
<dbReference type="CDD" id="cd02966">
    <property type="entry name" value="TlpA_like_family"/>
    <property type="match status" value="1"/>
</dbReference>
<reference evidence="6" key="1">
    <citation type="journal article" date="2018" name="Int. J. Syst. Evol. Microbiol.">
        <title>Carboxylicivirga sediminis sp. nov., isolated from coastal sediment.</title>
        <authorList>
            <person name="Wang F.Q."/>
            <person name="Ren L.H."/>
            <person name="Zou R.J."/>
            <person name="Sun Y.Z."/>
            <person name="Liu X.J."/>
            <person name="Jiang F."/>
            <person name="Liu L.J."/>
        </authorList>
    </citation>
    <scope>NUCLEOTIDE SEQUENCE</scope>
    <source>
        <strain evidence="6">JR1</strain>
    </source>
</reference>
<evidence type="ECO:0000313" key="6">
    <source>
        <dbReference type="EMBL" id="MBR8534175.1"/>
    </source>
</evidence>